<accession>A0A9X9LNS3</accession>
<gene>
    <name evidence="2" type="ORF">BN2614_LOCUS1</name>
</gene>
<protein>
    <submittedName>
        <fullName evidence="2">Uncharacterized protein</fullName>
    </submittedName>
</protein>
<organism evidence="2 3">
    <name type="scientific">Gulo gulo</name>
    <name type="common">Wolverine</name>
    <name type="synonym">Gluton</name>
    <dbReference type="NCBI Taxonomy" id="48420"/>
    <lineage>
        <taxon>Eukaryota</taxon>
        <taxon>Metazoa</taxon>
        <taxon>Chordata</taxon>
        <taxon>Craniata</taxon>
        <taxon>Vertebrata</taxon>
        <taxon>Euteleostomi</taxon>
        <taxon>Mammalia</taxon>
        <taxon>Eutheria</taxon>
        <taxon>Laurasiatheria</taxon>
        <taxon>Carnivora</taxon>
        <taxon>Caniformia</taxon>
        <taxon>Musteloidea</taxon>
        <taxon>Mustelidae</taxon>
        <taxon>Guloninae</taxon>
        <taxon>Gulo</taxon>
    </lineage>
</organism>
<keyword evidence="3" id="KW-1185">Reference proteome</keyword>
<evidence type="ECO:0000313" key="3">
    <source>
        <dbReference type="Proteomes" id="UP000269945"/>
    </source>
</evidence>
<feature type="region of interest" description="Disordered" evidence="1">
    <location>
        <begin position="49"/>
        <end position="70"/>
    </location>
</feature>
<reference evidence="2 3" key="1">
    <citation type="submission" date="2018-10" db="EMBL/GenBank/DDBJ databases">
        <authorList>
            <person name="Ekblom R."/>
            <person name="Jareborg N."/>
        </authorList>
    </citation>
    <scope>NUCLEOTIDE SEQUENCE [LARGE SCALE GENOMIC DNA]</scope>
    <source>
        <tissue evidence="2">Muscle</tissue>
    </source>
</reference>
<comment type="caution">
    <text evidence="2">The sequence shown here is derived from an EMBL/GenBank/DDBJ whole genome shotgun (WGS) entry which is preliminary data.</text>
</comment>
<evidence type="ECO:0000256" key="1">
    <source>
        <dbReference type="SAM" id="MobiDB-lite"/>
    </source>
</evidence>
<sequence>MPGRGGERPSNGHTDHALCVWPRMGILQQVVVPWRKLDFLRDPCKNHRVRATGEEGPSIHPGQSQPTYIHHDFGGSPVRRCRHLLVWH</sequence>
<dbReference type="AlphaFoldDB" id="A0A9X9LNS3"/>
<dbReference type="Proteomes" id="UP000269945">
    <property type="component" value="Unassembled WGS sequence"/>
</dbReference>
<name>A0A9X9LNS3_GULGU</name>
<evidence type="ECO:0000313" key="2">
    <source>
        <dbReference type="EMBL" id="VCW77679.1"/>
    </source>
</evidence>
<dbReference type="EMBL" id="CYRY02009192">
    <property type="protein sequence ID" value="VCW77679.1"/>
    <property type="molecule type" value="Genomic_DNA"/>
</dbReference>
<proteinExistence type="predicted"/>